<feature type="binding site" evidence="17">
    <location>
        <begin position="123"/>
        <end position="129"/>
    </location>
    <ligand>
        <name>ATP</name>
        <dbReference type="ChEBI" id="CHEBI:30616"/>
    </ligand>
</feature>
<keyword evidence="11 17" id="KW-0133">Cell shape</keyword>
<evidence type="ECO:0000256" key="13">
    <source>
        <dbReference type="ARBA" id="ARBA00023316"/>
    </source>
</evidence>
<comment type="catalytic activity">
    <reaction evidence="16 17 18">
        <text>UDP-N-acetyl-alpha-D-muramoyl-L-alanine + D-glutamate + ATP = UDP-N-acetyl-alpha-D-muramoyl-L-alanyl-D-glutamate + ADP + phosphate + H(+)</text>
        <dbReference type="Rhea" id="RHEA:16429"/>
        <dbReference type="ChEBI" id="CHEBI:15378"/>
        <dbReference type="ChEBI" id="CHEBI:29986"/>
        <dbReference type="ChEBI" id="CHEBI:30616"/>
        <dbReference type="ChEBI" id="CHEBI:43474"/>
        <dbReference type="ChEBI" id="CHEBI:83898"/>
        <dbReference type="ChEBI" id="CHEBI:83900"/>
        <dbReference type="ChEBI" id="CHEBI:456216"/>
        <dbReference type="EC" id="6.3.2.9"/>
    </reaction>
</comment>
<evidence type="ECO:0000256" key="3">
    <source>
        <dbReference type="ARBA" id="ARBA00004752"/>
    </source>
</evidence>
<evidence type="ECO:0000256" key="14">
    <source>
        <dbReference type="ARBA" id="ARBA00030398"/>
    </source>
</evidence>
<dbReference type="AlphaFoldDB" id="A0ABC9Q1Y3"/>
<dbReference type="GO" id="GO:0008764">
    <property type="term" value="F:UDP-N-acetylmuramoylalanine-D-glutamate ligase activity"/>
    <property type="evidence" value="ECO:0007669"/>
    <property type="project" value="UniProtKB-UniRule"/>
</dbReference>
<keyword evidence="8 17" id="KW-0436">Ligase</keyword>
<comment type="subcellular location">
    <subcellularLocation>
        <location evidence="2 17 18">Cytoplasm</location>
    </subcellularLocation>
</comment>
<keyword evidence="12 17" id="KW-0573">Peptidoglycan synthesis</keyword>
<protein>
    <recommendedName>
        <fullName evidence="6 17">UDP-N-acetylmuramoylalanine--D-glutamate ligase</fullName>
        <ecNumber evidence="5 17">6.3.2.9</ecNumber>
    </recommendedName>
    <alternativeName>
        <fullName evidence="15 17">D-glutamic acid-adding enzyme</fullName>
    </alternativeName>
    <alternativeName>
        <fullName evidence="14 17">UDP-N-acetylmuramoyl-L-alanyl-D-glutamate synthetase</fullName>
    </alternativeName>
</protein>
<feature type="domain" description="Mur ligase C-terminal" evidence="19">
    <location>
        <begin position="315"/>
        <end position="427"/>
    </location>
</feature>
<dbReference type="SUPFAM" id="SSF51984">
    <property type="entry name" value="MurCD N-terminal domain"/>
    <property type="match status" value="1"/>
</dbReference>
<comment type="function">
    <text evidence="1 17 18">Cell wall formation. Catalyzes the addition of glutamate to the nucleotide precursor UDP-N-acetylmuramoyl-L-alanine (UMA).</text>
</comment>
<proteinExistence type="inferred from homology"/>
<evidence type="ECO:0000259" key="19">
    <source>
        <dbReference type="Pfam" id="PF02875"/>
    </source>
</evidence>
<dbReference type="SUPFAM" id="SSF53244">
    <property type="entry name" value="MurD-like peptide ligases, peptide-binding domain"/>
    <property type="match status" value="1"/>
</dbReference>
<dbReference type="Proteomes" id="UP000003093">
    <property type="component" value="Unassembled WGS sequence"/>
</dbReference>
<dbReference type="PANTHER" id="PTHR43692">
    <property type="entry name" value="UDP-N-ACETYLMURAMOYLALANINE--D-GLUTAMATE LIGASE"/>
    <property type="match status" value="1"/>
</dbReference>
<keyword evidence="17 18" id="KW-0131">Cell cycle</keyword>
<keyword evidence="13 17" id="KW-0961">Cell wall biogenesis/degradation</keyword>
<dbReference type="Gene3D" id="3.40.1190.10">
    <property type="entry name" value="Mur-like, catalytic domain"/>
    <property type="match status" value="1"/>
</dbReference>
<evidence type="ECO:0000256" key="5">
    <source>
        <dbReference type="ARBA" id="ARBA00012212"/>
    </source>
</evidence>
<dbReference type="InterPro" id="IPR036565">
    <property type="entry name" value="Mur-like_cat_sf"/>
</dbReference>
<dbReference type="GO" id="GO:0071555">
    <property type="term" value="P:cell wall organization"/>
    <property type="evidence" value="ECO:0007669"/>
    <property type="project" value="UniProtKB-KW"/>
</dbReference>
<name>A0ABC9Q1Y3_STAA5</name>
<evidence type="ECO:0000313" key="22">
    <source>
        <dbReference type="Proteomes" id="UP000003093"/>
    </source>
</evidence>
<evidence type="ECO:0000256" key="16">
    <source>
        <dbReference type="ARBA" id="ARBA00047632"/>
    </source>
</evidence>
<dbReference type="HAMAP" id="MF_00639">
    <property type="entry name" value="MurD"/>
    <property type="match status" value="1"/>
</dbReference>
<evidence type="ECO:0000256" key="10">
    <source>
        <dbReference type="ARBA" id="ARBA00022840"/>
    </source>
</evidence>
<comment type="similarity">
    <text evidence="4 17">Belongs to the MurCDEF family.</text>
</comment>
<dbReference type="EMBL" id="AIDT01000002">
    <property type="protein sequence ID" value="EIA14845.1"/>
    <property type="molecule type" value="Genomic_DNA"/>
</dbReference>
<evidence type="ECO:0000256" key="7">
    <source>
        <dbReference type="ARBA" id="ARBA00022490"/>
    </source>
</evidence>
<feature type="domain" description="Mur ligase central" evidence="20">
    <location>
        <begin position="121"/>
        <end position="292"/>
    </location>
</feature>
<dbReference type="Gene3D" id="3.90.190.20">
    <property type="entry name" value="Mur ligase, C-terminal domain"/>
    <property type="match status" value="1"/>
</dbReference>
<evidence type="ECO:0000256" key="2">
    <source>
        <dbReference type="ARBA" id="ARBA00004496"/>
    </source>
</evidence>
<keyword evidence="17 18" id="KW-0132">Cell division</keyword>
<gene>
    <name evidence="17" type="primary">murD</name>
    <name evidence="21" type="ORF">ST398NM02_1180</name>
</gene>
<dbReference type="Pfam" id="PF08245">
    <property type="entry name" value="Mur_ligase_M"/>
    <property type="match status" value="1"/>
</dbReference>
<evidence type="ECO:0000256" key="9">
    <source>
        <dbReference type="ARBA" id="ARBA00022741"/>
    </source>
</evidence>
<dbReference type="InterPro" id="IPR004101">
    <property type="entry name" value="Mur_ligase_C"/>
</dbReference>
<comment type="pathway">
    <text evidence="3 17 18">Cell wall biogenesis; peptidoglycan biosynthesis.</text>
</comment>
<keyword evidence="9 17" id="KW-0547">Nucleotide-binding</keyword>
<dbReference type="PANTHER" id="PTHR43692:SF1">
    <property type="entry name" value="UDP-N-ACETYLMURAMOYLALANINE--D-GLUTAMATE LIGASE"/>
    <property type="match status" value="1"/>
</dbReference>
<dbReference type="GO" id="GO:0005524">
    <property type="term" value="F:ATP binding"/>
    <property type="evidence" value="ECO:0007669"/>
    <property type="project" value="UniProtKB-UniRule"/>
</dbReference>
<dbReference type="GO" id="GO:0051301">
    <property type="term" value="P:cell division"/>
    <property type="evidence" value="ECO:0007669"/>
    <property type="project" value="UniProtKB-KW"/>
</dbReference>
<evidence type="ECO:0000256" key="15">
    <source>
        <dbReference type="ARBA" id="ARBA00032324"/>
    </source>
</evidence>
<dbReference type="Pfam" id="PF02875">
    <property type="entry name" value="Mur_ligase_C"/>
    <property type="match status" value="1"/>
</dbReference>
<organism evidence="21 22">
    <name type="scientific">Staphylococcus aureus subsp. aureus DR10</name>
    <dbReference type="NCBI Taxonomy" id="1155079"/>
    <lineage>
        <taxon>Bacteria</taxon>
        <taxon>Bacillati</taxon>
        <taxon>Bacillota</taxon>
        <taxon>Bacilli</taxon>
        <taxon>Bacillales</taxon>
        <taxon>Staphylococcaceae</taxon>
        <taxon>Staphylococcus</taxon>
    </lineage>
</organism>
<dbReference type="Pfam" id="PF21799">
    <property type="entry name" value="MurD-like_N"/>
    <property type="match status" value="1"/>
</dbReference>
<dbReference type="EC" id="6.3.2.9" evidence="5 17"/>
<dbReference type="Gene3D" id="3.40.50.720">
    <property type="entry name" value="NAD(P)-binding Rossmann-like Domain"/>
    <property type="match status" value="1"/>
</dbReference>
<comment type="caution">
    <text evidence="21">The sequence shown here is derived from an EMBL/GenBank/DDBJ whole genome shotgun (WGS) entry which is preliminary data.</text>
</comment>
<evidence type="ECO:0000256" key="17">
    <source>
        <dbReference type="HAMAP-Rule" id="MF_00639"/>
    </source>
</evidence>
<dbReference type="InterPro" id="IPR005762">
    <property type="entry name" value="MurD"/>
</dbReference>
<keyword evidence="7 17" id="KW-0963">Cytoplasm</keyword>
<evidence type="ECO:0000256" key="1">
    <source>
        <dbReference type="ARBA" id="ARBA00002734"/>
    </source>
</evidence>
<keyword evidence="10 17" id="KW-0067">ATP-binding</keyword>
<evidence type="ECO:0000256" key="18">
    <source>
        <dbReference type="RuleBase" id="RU003664"/>
    </source>
</evidence>
<dbReference type="SUPFAM" id="SSF53623">
    <property type="entry name" value="MurD-like peptide ligases, catalytic domain"/>
    <property type="match status" value="1"/>
</dbReference>
<evidence type="ECO:0000256" key="4">
    <source>
        <dbReference type="ARBA" id="ARBA00010416"/>
    </source>
</evidence>
<sequence>MECIKMLNYTGLENKNVLVVGLAKSGYEAAKLLSKLGANVTVNDGKDLSQDAHAKDLESMGISVVSGSHPLTLLDNNPIIVKNPGIPYTVSIIDEAVKRGLKILTEVELSYLISEAPIIAVTGTNGKTTVTSLIGDMFKKSRLTGRLSGNIGYVASKVAQEVKPTDYLVTELSSFQLLGIEKYKPHIAIITNIYSAHLDYHENLENYQNAKKQIYKNQTEEDYLICNYHQRQVIESEELKAKTLYFSTQQEVDGIYIKDGFIVYKGVRIINTEDLVLPGEHNLENILAAVLACILAGVPIKAIIDSLTTFSGIEHRLQYVGTNRTNKYYNDSKATNTLATQFALNSFNQPIIWLCGGLDRGNEFDELIPYMENVRAMVVFGQTKAKFAKLGNSQGKSVIEANNVEDAVDKVQDIIEPNDVVLLSPACASWDQYSTFEERGEKFIERFRAHLPSY</sequence>
<dbReference type="InterPro" id="IPR036615">
    <property type="entry name" value="Mur_ligase_C_dom_sf"/>
</dbReference>
<evidence type="ECO:0000256" key="11">
    <source>
        <dbReference type="ARBA" id="ARBA00022960"/>
    </source>
</evidence>
<dbReference type="GO" id="GO:0008360">
    <property type="term" value="P:regulation of cell shape"/>
    <property type="evidence" value="ECO:0007669"/>
    <property type="project" value="UniProtKB-KW"/>
</dbReference>
<dbReference type="InterPro" id="IPR013221">
    <property type="entry name" value="Mur_ligase_cen"/>
</dbReference>
<evidence type="ECO:0000256" key="8">
    <source>
        <dbReference type="ARBA" id="ARBA00022598"/>
    </source>
</evidence>
<dbReference type="GO" id="GO:0009252">
    <property type="term" value="P:peptidoglycan biosynthetic process"/>
    <property type="evidence" value="ECO:0007669"/>
    <property type="project" value="UniProtKB-UniRule"/>
</dbReference>
<evidence type="ECO:0000313" key="21">
    <source>
        <dbReference type="EMBL" id="EIA14845.1"/>
    </source>
</evidence>
<dbReference type="GO" id="GO:0005737">
    <property type="term" value="C:cytoplasm"/>
    <property type="evidence" value="ECO:0007669"/>
    <property type="project" value="UniProtKB-SubCell"/>
</dbReference>
<reference evidence="21 22" key="1">
    <citation type="journal article" date="2012" name="MBio">
        <title>Identification of a highly transmissible animal-independent Staphylococcus aureus ST398 clone with distinct genomic and cell adhesion properties.</title>
        <authorList>
            <person name="Uhlemann A.C."/>
            <person name="Porcella S.F."/>
            <person name="Trivedi S."/>
            <person name="Sullivan S.B."/>
            <person name="Hafer C."/>
            <person name="Kennedy A.D."/>
            <person name="Barbian K.D."/>
            <person name="McCarthy A.J."/>
            <person name="Street C."/>
            <person name="Hirschberg D.L."/>
            <person name="Lipkin W.I."/>
            <person name="Lindsay J.A."/>
            <person name="DeLeo F.R."/>
            <person name="Lowy F.D."/>
        </authorList>
    </citation>
    <scope>NUCLEOTIDE SEQUENCE [LARGE SCALE GENOMIC DNA]</scope>
    <source>
        <strain evidence="21 22">DR10</strain>
    </source>
</reference>
<evidence type="ECO:0000256" key="12">
    <source>
        <dbReference type="ARBA" id="ARBA00022984"/>
    </source>
</evidence>
<evidence type="ECO:0000256" key="6">
    <source>
        <dbReference type="ARBA" id="ARBA00015655"/>
    </source>
</evidence>
<accession>A0ABC9Q1Y3</accession>
<dbReference type="NCBIfam" id="TIGR01087">
    <property type="entry name" value="murD"/>
    <property type="match status" value="1"/>
</dbReference>
<evidence type="ECO:0000259" key="20">
    <source>
        <dbReference type="Pfam" id="PF08245"/>
    </source>
</evidence>